<evidence type="ECO:0008006" key="3">
    <source>
        <dbReference type="Google" id="ProtNLM"/>
    </source>
</evidence>
<dbReference type="KEGG" id="lins:G7067_09935"/>
<gene>
    <name evidence="1" type="ORF">G7067_09935</name>
</gene>
<accession>A0A6G8FJL1</accession>
<evidence type="ECO:0000313" key="1">
    <source>
        <dbReference type="EMBL" id="QIM16650.1"/>
    </source>
</evidence>
<dbReference type="Proteomes" id="UP000501387">
    <property type="component" value="Chromosome"/>
</dbReference>
<protein>
    <recommendedName>
        <fullName evidence="3">Anthranilate synthase component I N-terminal domain-containing protein</fullName>
    </recommendedName>
</protein>
<name>A0A6G8FJL1_9MICO</name>
<keyword evidence="2" id="KW-1185">Reference proteome</keyword>
<dbReference type="AlphaFoldDB" id="A0A6G8FJL1"/>
<reference evidence="1 2" key="1">
    <citation type="submission" date="2020-03" db="EMBL/GenBank/DDBJ databases">
        <title>Leucobacter sp. nov., isolated from beetles.</title>
        <authorList>
            <person name="Hyun D.-W."/>
            <person name="Bae J.-W."/>
        </authorList>
    </citation>
    <scope>NUCLEOTIDE SEQUENCE [LARGE SCALE GENOMIC DNA]</scope>
    <source>
        <strain evidence="1 2">HDW9B</strain>
    </source>
</reference>
<organism evidence="1 2">
    <name type="scientific">Leucobacter insecticola</name>
    <dbReference type="NCBI Taxonomy" id="2714934"/>
    <lineage>
        <taxon>Bacteria</taxon>
        <taxon>Bacillati</taxon>
        <taxon>Actinomycetota</taxon>
        <taxon>Actinomycetes</taxon>
        <taxon>Micrococcales</taxon>
        <taxon>Microbacteriaceae</taxon>
        <taxon>Leucobacter</taxon>
    </lineage>
</organism>
<dbReference type="EMBL" id="CP049934">
    <property type="protein sequence ID" value="QIM16650.1"/>
    <property type="molecule type" value="Genomic_DNA"/>
</dbReference>
<evidence type="ECO:0000313" key="2">
    <source>
        <dbReference type="Proteomes" id="UP000501387"/>
    </source>
</evidence>
<proteinExistence type="predicted"/>
<dbReference type="RefSeq" id="WP_166323891.1">
    <property type="nucleotide sequence ID" value="NZ_CP049934.1"/>
</dbReference>
<sequence length="154" mass="16593">MSGAVERGRRRGRWIARPVPFPHDLGAVARRLAAAASAGWFWLDGEADGGWSYLGIASEVRVAELRRELEFLTSLREENGSDGRGFFGGWILALGYEFGVGLLGLDPTPDDASPGFALRIDTVLAINEAEGGQSSEVLATPRSTRGCCDLGVRW</sequence>